<dbReference type="Pfam" id="PF00561">
    <property type="entry name" value="Abhydrolase_1"/>
    <property type="match status" value="1"/>
</dbReference>
<dbReference type="RefSeq" id="WP_015045728.1">
    <property type="nucleotide sequence ID" value="NC_018868.3"/>
</dbReference>
<evidence type="ECO:0000313" key="4">
    <source>
        <dbReference type="EMBL" id="AFU97555.1"/>
    </source>
</evidence>
<organism evidence="4 5">
    <name type="scientific">Simiduia agarivorans (strain DSM 21679 / JCM 13881 / BCRC 17597 / SA1)</name>
    <dbReference type="NCBI Taxonomy" id="1117647"/>
    <lineage>
        <taxon>Bacteria</taxon>
        <taxon>Pseudomonadati</taxon>
        <taxon>Pseudomonadota</taxon>
        <taxon>Gammaproteobacteria</taxon>
        <taxon>Cellvibrionales</taxon>
        <taxon>Cellvibrionaceae</taxon>
        <taxon>Simiduia</taxon>
    </lineage>
</organism>
<evidence type="ECO:0000313" key="5">
    <source>
        <dbReference type="Proteomes" id="UP000000466"/>
    </source>
</evidence>
<dbReference type="InterPro" id="IPR050266">
    <property type="entry name" value="AB_hydrolase_sf"/>
</dbReference>
<sequence>MTPVDCRFPLRDGRHLAARHWHKPGRPLVLALHGWLDNCASFDKLAPLLDVSLLALDLAGHGHSSHRSPQGPYHIWDDLLDLDQVIAQLPEAPVGLLGHSRGAIISTLYASARPEQVPLLWLIDGIFPEPVEADGTPAQLRKALDEFPRHANRRFAVYDSVAAAASVRQEGMFPVGPDAALALAERGTQQVEQGYSWRADPVLLAPSMLKLTRAQMLSFLQSVRSRGLLIVASEGLPRFFPTVVSSVCELNVIRVEQLDGSHHLHMEAPAAEVAALFNRELEHHLK</sequence>
<keyword evidence="2 4" id="KW-0378">Hydrolase</keyword>
<proteinExistence type="inferred from homology"/>
<dbReference type="Gene3D" id="3.40.50.1820">
    <property type="entry name" value="alpha/beta hydrolase"/>
    <property type="match status" value="1"/>
</dbReference>
<comment type="similarity">
    <text evidence="1">Belongs to the AB hydrolase superfamily.</text>
</comment>
<dbReference type="GO" id="GO:0016020">
    <property type="term" value="C:membrane"/>
    <property type="evidence" value="ECO:0007669"/>
    <property type="project" value="TreeGrafter"/>
</dbReference>
<dbReference type="HOGENOM" id="CLU_020336_8_2_6"/>
<dbReference type="KEGG" id="saga:M5M_01640"/>
<dbReference type="STRING" id="1117647.M5M_01640"/>
<evidence type="ECO:0000259" key="3">
    <source>
        <dbReference type="Pfam" id="PF00561"/>
    </source>
</evidence>
<dbReference type="SUPFAM" id="SSF53474">
    <property type="entry name" value="alpha/beta-Hydrolases"/>
    <property type="match status" value="1"/>
</dbReference>
<dbReference type="EMBL" id="CP003746">
    <property type="protein sequence ID" value="AFU97555.1"/>
    <property type="molecule type" value="Genomic_DNA"/>
</dbReference>
<dbReference type="InterPro" id="IPR029058">
    <property type="entry name" value="AB_hydrolase_fold"/>
</dbReference>
<accession>K4KH76</accession>
<dbReference type="AlphaFoldDB" id="K4KH76"/>
<protein>
    <submittedName>
        <fullName evidence="4">Alpha/beta fold family hydrolase</fullName>
    </submittedName>
</protein>
<dbReference type="GO" id="GO:0016787">
    <property type="term" value="F:hydrolase activity"/>
    <property type="evidence" value="ECO:0007669"/>
    <property type="project" value="UniProtKB-KW"/>
</dbReference>
<dbReference type="PANTHER" id="PTHR43798">
    <property type="entry name" value="MONOACYLGLYCEROL LIPASE"/>
    <property type="match status" value="1"/>
</dbReference>
<dbReference type="Proteomes" id="UP000000466">
    <property type="component" value="Chromosome"/>
</dbReference>
<evidence type="ECO:0000256" key="2">
    <source>
        <dbReference type="ARBA" id="ARBA00022801"/>
    </source>
</evidence>
<evidence type="ECO:0000256" key="1">
    <source>
        <dbReference type="ARBA" id="ARBA00008645"/>
    </source>
</evidence>
<dbReference type="eggNOG" id="COG2267">
    <property type="taxonomic scope" value="Bacteria"/>
</dbReference>
<keyword evidence="5" id="KW-1185">Reference proteome</keyword>
<dbReference type="OrthoDB" id="149912at2"/>
<feature type="domain" description="AB hydrolase-1" evidence="3">
    <location>
        <begin position="27"/>
        <end position="132"/>
    </location>
</feature>
<name>K4KH76_SIMAS</name>
<dbReference type="InterPro" id="IPR000073">
    <property type="entry name" value="AB_hydrolase_1"/>
</dbReference>
<reference evidence="4 5" key="1">
    <citation type="journal article" date="2013" name="Genome Announc.">
        <title>Complete genome sequence of Simiduia agarivorans SA1(T), a marine bacterium able to degrade a variety of polysaccharides.</title>
        <authorList>
            <person name="Lin S.Y."/>
            <person name="Shieh W.Y."/>
            <person name="Chen J.S."/>
            <person name="Tang S.L."/>
        </authorList>
    </citation>
    <scope>NUCLEOTIDE SEQUENCE [LARGE SCALE GENOMIC DNA]</scope>
    <source>
        <strain evidence="5">DSM 21679 / JCM 13881 / BCRC 17597 / SA1</strain>
    </source>
</reference>
<gene>
    <name evidence="4" type="ordered locus">M5M_01640</name>
</gene>
<dbReference type="PANTHER" id="PTHR43798:SF14">
    <property type="entry name" value="SERINE HYDROLASE-LIKE PROTEIN DDB_G0286239"/>
    <property type="match status" value="1"/>
</dbReference>